<keyword evidence="5" id="KW-1185">Reference proteome</keyword>
<protein>
    <recommendedName>
        <fullName evidence="6">Hikeshi-like domain-containing protein</fullName>
    </recommendedName>
</protein>
<evidence type="ECO:0000313" key="5">
    <source>
        <dbReference type="Proteomes" id="UP001447188"/>
    </source>
</evidence>
<feature type="domain" description="Hikeshi-like N-terminal" evidence="2">
    <location>
        <begin position="5"/>
        <end position="140"/>
    </location>
</feature>
<evidence type="ECO:0000256" key="1">
    <source>
        <dbReference type="ARBA" id="ARBA00006623"/>
    </source>
</evidence>
<feature type="domain" description="Hikeshi-like C-terminal" evidence="3">
    <location>
        <begin position="157"/>
        <end position="211"/>
    </location>
</feature>
<reference evidence="4 5" key="1">
    <citation type="submission" date="2024-02" db="EMBL/GenBank/DDBJ databases">
        <title>Discinaceae phylogenomics.</title>
        <authorList>
            <person name="Dirks A.C."/>
            <person name="James T.Y."/>
        </authorList>
    </citation>
    <scope>NUCLEOTIDE SEQUENCE [LARGE SCALE GENOMIC DNA]</scope>
    <source>
        <strain evidence="4 5">ACD0624</strain>
    </source>
</reference>
<dbReference type="InterPro" id="IPR048364">
    <property type="entry name" value="Hikeshi-like_C"/>
</dbReference>
<organism evidence="4 5">
    <name type="scientific">Discina gigas</name>
    <dbReference type="NCBI Taxonomy" id="1032678"/>
    <lineage>
        <taxon>Eukaryota</taxon>
        <taxon>Fungi</taxon>
        <taxon>Dikarya</taxon>
        <taxon>Ascomycota</taxon>
        <taxon>Pezizomycotina</taxon>
        <taxon>Pezizomycetes</taxon>
        <taxon>Pezizales</taxon>
        <taxon>Discinaceae</taxon>
        <taxon>Discina</taxon>
    </lineage>
</organism>
<dbReference type="PANTHER" id="PTHR12925">
    <property type="entry name" value="HIKESHI FAMILY MEMBER"/>
    <property type="match status" value="1"/>
</dbReference>
<gene>
    <name evidence="4" type="ORF">Q9L58_005175</name>
</gene>
<name>A0ABR3GIR6_9PEZI</name>
<evidence type="ECO:0000259" key="3">
    <source>
        <dbReference type="Pfam" id="PF21057"/>
    </source>
</evidence>
<evidence type="ECO:0000313" key="4">
    <source>
        <dbReference type="EMBL" id="KAL0635834.1"/>
    </source>
</evidence>
<sequence length="213" mass="22700">MFGAICAGRAVQTNIQAVSETQFIFHLPSPSTINHLVVFLLPDAAALLPPTHGATVHVQFPRCPFRLLGAISLQKPSAIFRLRSTSSHPAALGNSNGSGGDDMMDAGEGAIAAEEEGDVILGISVEPLESVQAQLAALQPSEGPSGALVKRTAPPPSTAVLARRIIRNAFNFMSSFASGSSSGDVIPLKAFQDWWTKFEKKIEYDPTFLERDE</sequence>
<evidence type="ECO:0000259" key="2">
    <source>
        <dbReference type="Pfam" id="PF05603"/>
    </source>
</evidence>
<dbReference type="PANTHER" id="PTHR12925:SF0">
    <property type="entry name" value="PROTEIN HIKESHI"/>
    <property type="match status" value="1"/>
</dbReference>
<dbReference type="InterPro" id="IPR008493">
    <property type="entry name" value="Hikeshi-like_N"/>
</dbReference>
<evidence type="ECO:0008006" key="6">
    <source>
        <dbReference type="Google" id="ProtNLM"/>
    </source>
</evidence>
<dbReference type="Proteomes" id="UP001447188">
    <property type="component" value="Unassembled WGS sequence"/>
</dbReference>
<dbReference type="EMBL" id="JBBBZM010000061">
    <property type="protein sequence ID" value="KAL0635834.1"/>
    <property type="molecule type" value="Genomic_DNA"/>
</dbReference>
<dbReference type="Pfam" id="PF21057">
    <property type="entry name" value="Hikeshi-like_C"/>
    <property type="match status" value="1"/>
</dbReference>
<comment type="similarity">
    <text evidence="1">Belongs to the OPI10 family.</text>
</comment>
<dbReference type="Pfam" id="PF05603">
    <property type="entry name" value="Hikeshi-like_N"/>
    <property type="match status" value="1"/>
</dbReference>
<comment type="caution">
    <text evidence="4">The sequence shown here is derived from an EMBL/GenBank/DDBJ whole genome shotgun (WGS) entry which is preliminary data.</text>
</comment>
<dbReference type="InterPro" id="IPR031318">
    <property type="entry name" value="OPI10"/>
</dbReference>
<proteinExistence type="inferred from homology"/>
<accession>A0ABR3GIR6</accession>